<protein>
    <submittedName>
        <fullName evidence="3">Uncharacterized protein</fullName>
    </submittedName>
</protein>
<dbReference type="Gene3D" id="1.10.287.2620">
    <property type="match status" value="1"/>
</dbReference>
<dbReference type="InterPro" id="IPR013602">
    <property type="entry name" value="Dynein_heavy_linker"/>
</dbReference>
<name>A0ABV0N254_9TELE</name>
<evidence type="ECO:0000259" key="2">
    <source>
        <dbReference type="Pfam" id="PF08393"/>
    </source>
</evidence>
<gene>
    <name evidence="3" type="ORF">GOODEAATRI_017139</name>
</gene>
<reference evidence="3 4" key="1">
    <citation type="submission" date="2021-06" db="EMBL/GenBank/DDBJ databases">
        <authorList>
            <person name="Palmer J.M."/>
        </authorList>
    </citation>
    <scope>NUCLEOTIDE SEQUENCE [LARGE SCALE GENOMIC DNA]</scope>
    <source>
        <strain evidence="3 4">GA_2019</strain>
        <tissue evidence="3">Muscle</tissue>
    </source>
</reference>
<evidence type="ECO:0000313" key="3">
    <source>
        <dbReference type="EMBL" id="MEQ2165468.1"/>
    </source>
</evidence>
<comment type="caution">
    <text evidence="3">The sequence shown here is derived from an EMBL/GenBank/DDBJ whole genome shotgun (WGS) entry which is preliminary data.</text>
</comment>
<accession>A0ABV0N254</accession>
<keyword evidence="4" id="KW-1185">Reference proteome</keyword>
<evidence type="ECO:0000313" key="4">
    <source>
        <dbReference type="Proteomes" id="UP001476798"/>
    </source>
</evidence>
<dbReference type="Proteomes" id="UP001476798">
    <property type="component" value="Unassembled WGS sequence"/>
</dbReference>
<dbReference type="Pfam" id="PF08393">
    <property type="entry name" value="DHC_N2"/>
    <property type="match status" value="1"/>
</dbReference>
<dbReference type="EMBL" id="JAHRIO010021362">
    <property type="protein sequence ID" value="MEQ2165468.1"/>
    <property type="molecule type" value="Genomic_DNA"/>
</dbReference>
<dbReference type="PANTHER" id="PTHR22878">
    <property type="entry name" value="DYNEIN HEAVY CHAIN 6, AXONEMAL-LIKE-RELATED"/>
    <property type="match status" value="1"/>
</dbReference>
<feature type="domain" description="Dynein heavy chain tail" evidence="1">
    <location>
        <begin position="72"/>
        <end position="200"/>
    </location>
</feature>
<feature type="domain" description="Dynein heavy chain linker" evidence="2">
    <location>
        <begin position="321"/>
        <end position="427"/>
    </location>
</feature>
<dbReference type="InterPro" id="IPR026983">
    <property type="entry name" value="DHC"/>
</dbReference>
<organism evidence="3 4">
    <name type="scientific">Goodea atripinnis</name>
    <dbReference type="NCBI Taxonomy" id="208336"/>
    <lineage>
        <taxon>Eukaryota</taxon>
        <taxon>Metazoa</taxon>
        <taxon>Chordata</taxon>
        <taxon>Craniata</taxon>
        <taxon>Vertebrata</taxon>
        <taxon>Euteleostomi</taxon>
        <taxon>Actinopterygii</taxon>
        <taxon>Neopterygii</taxon>
        <taxon>Teleostei</taxon>
        <taxon>Neoteleostei</taxon>
        <taxon>Acanthomorphata</taxon>
        <taxon>Ovalentaria</taxon>
        <taxon>Atherinomorphae</taxon>
        <taxon>Cyprinodontiformes</taxon>
        <taxon>Goodeidae</taxon>
        <taxon>Goodea</taxon>
    </lineage>
</organism>
<proteinExistence type="predicted"/>
<evidence type="ECO:0000259" key="1">
    <source>
        <dbReference type="Pfam" id="PF08385"/>
    </source>
</evidence>
<dbReference type="PANTHER" id="PTHR22878:SF63">
    <property type="entry name" value="DYNEIN AXONEMAL HEAVY CHAIN 10"/>
    <property type="match status" value="1"/>
</dbReference>
<dbReference type="Pfam" id="PF08385">
    <property type="entry name" value="DHC_N1"/>
    <property type="match status" value="1"/>
</dbReference>
<sequence>MAEIELWQERASVLNALSEQLKQPAAEKIFLVMNKAKAACIHTLNGTMAELIKYHTESHDNIRFLRVLERHFMVLEEFHNIFGPELKGDKRVNEVLKKVDDLVLPFQEVTFNPFSVSMKTSWKIILQDFENISKAIDKEVIDFVDLTFHTLHSSAAAFEMLQKFQKIRTRKAINNHLMSKCNDILTQYCREVVCLKGHFSVWIPDFISRGLQTVSKFESLVRQIFNNERDMESKLHLIMSANLIKCPVPDTSSDVPGRTTRLKIMAKYEADLAKIEAERQELTSAEKLLELPVSVFPEASRIQSDMKGLRQIYDIYKAQKVLQDGIDDFLKRFRKLPKDVRALPVAFFLEGCLKEFRESLPLLLDLKNEALRDRHWKELMDRTGTSFEMNSENFTLENMFAMELHKYANVIGDIVTSAVKELSIEKASFGFHI</sequence>
<dbReference type="InterPro" id="IPR013594">
    <property type="entry name" value="Dynein_heavy_tail"/>
</dbReference>